<reference evidence="2" key="1">
    <citation type="submission" date="2014-09" db="EMBL/GenBank/DDBJ databases">
        <authorList>
            <person name="Magalhaes I.L.F."/>
            <person name="Oliveira U."/>
            <person name="Santos F.R."/>
            <person name="Vidigal T.H.D.A."/>
            <person name="Brescovit A.D."/>
            <person name="Santos A.J."/>
        </authorList>
    </citation>
    <scope>NUCLEOTIDE SEQUENCE</scope>
    <source>
        <tissue evidence="2">Shoot tissue taken approximately 20 cm above the soil surface</tissue>
    </source>
</reference>
<feature type="domain" description="Reverse transcriptase" evidence="1">
    <location>
        <begin position="2"/>
        <end position="181"/>
    </location>
</feature>
<dbReference type="PANTHER" id="PTHR33064">
    <property type="entry name" value="POL PROTEIN"/>
    <property type="match status" value="1"/>
</dbReference>
<dbReference type="PANTHER" id="PTHR33064:SF37">
    <property type="entry name" value="RIBONUCLEASE H"/>
    <property type="match status" value="1"/>
</dbReference>
<dbReference type="InterPro" id="IPR043502">
    <property type="entry name" value="DNA/RNA_pol_sf"/>
</dbReference>
<name>A0A0A8ZHA2_ARUDO</name>
<dbReference type="Pfam" id="PF00078">
    <property type="entry name" value="RVT_1"/>
    <property type="match status" value="1"/>
</dbReference>
<dbReference type="AlphaFoldDB" id="A0A0A8ZHA2"/>
<sequence length="337" mass="38099">MLENGIIQHSSNPFSSLVLLVKKKYESYRFCVDYRHLNALTQKGKYLVPIIDEFLDELAYASWFSSLDLTAGFHQILLQQGEEYKTAFQTHGGHYEFRVMAFGLTGAPNTFQNAMNSSLAPLLRKCVLVFFDDILVYSRTYEDHIMHLRLVLELLAKDHWKVKLSKRSFAQRSIAYLGHVISAQGVGTDPNKISAIVNWPTPTNVKELRSFLGLAGYYRKFVRHFAIISKPLTNLLKKHCLFVWTADHEDAFQTLKSALCQAPVLALPDFSKQFCIETDASDIEVGAILLQDGHPLAYISKPLGPRTKNIWPSSLLWNNGTLICSLLSLSSLLTKEA</sequence>
<dbReference type="FunFam" id="3.30.70.270:FF:000020">
    <property type="entry name" value="Transposon Tf2-6 polyprotein-like Protein"/>
    <property type="match status" value="1"/>
</dbReference>
<dbReference type="InterPro" id="IPR041577">
    <property type="entry name" value="RT_RNaseH_2"/>
</dbReference>
<dbReference type="PROSITE" id="PS50878">
    <property type="entry name" value="RT_POL"/>
    <property type="match status" value="1"/>
</dbReference>
<dbReference type="Pfam" id="PF17919">
    <property type="entry name" value="RT_RNaseH_2"/>
    <property type="match status" value="1"/>
</dbReference>
<evidence type="ECO:0000313" key="2">
    <source>
        <dbReference type="EMBL" id="JAD34257.1"/>
    </source>
</evidence>
<protein>
    <recommendedName>
        <fullName evidence="1">Reverse transcriptase domain-containing protein</fullName>
    </recommendedName>
</protein>
<dbReference type="InterPro" id="IPR043128">
    <property type="entry name" value="Rev_trsase/Diguanyl_cyclase"/>
</dbReference>
<dbReference type="CDD" id="cd01647">
    <property type="entry name" value="RT_LTR"/>
    <property type="match status" value="1"/>
</dbReference>
<dbReference type="SUPFAM" id="SSF56672">
    <property type="entry name" value="DNA/RNA polymerases"/>
    <property type="match status" value="1"/>
</dbReference>
<dbReference type="InterPro" id="IPR051320">
    <property type="entry name" value="Viral_Replic_Matur_Polypro"/>
</dbReference>
<dbReference type="InterPro" id="IPR000477">
    <property type="entry name" value="RT_dom"/>
</dbReference>
<dbReference type="Gene3D" id="3.30.70.270">
    <property type="match status" value="2"/>
</dbReference>
<accession>A0A0A8ZHA2</accession>
<dbReference type="Gene3D" id="3.10.10.10">
    <property type="entry name" value="HIV Type 1 Reverse Transcriptase, subunit A, domain 1"/>
    <property type="match status" value="1"/>
</dbReference>
<evidence type="ECO:0000259" key="1">
    <source>
        <dbReference type="PROSITE" id="PS50878"/>
    </source>
</evidence>
<proteinExistence type="predicted"/>
<organism evidence="2">
    <name type="scientific">Arundo donax</name>
    <name type="common">Giant reed</name>
    <name type="synonym">Donax arundinaceus</name>
    <dbReference type="NCBI Taxonomy" id="35708"/>
    <lineage>
        <taxon>Eukaryota</taxon>
        <taxon>Viridiplantae</taxon>
        <taxon>Streptophyta</taxon>
        <taxon>Embryophyta</taxon>
        <taxon>Tracheophyta</taxon>
        <taxon>Spermatophyta</taxon>
        <taxon>Magnoliopsida</taxon>
        <taxon>Liliopsida</taxon>
        <taxon>Poales</taxon>
        <taxon>Poaceae</taxon>
        <taxon>PACMAD clade</taxon>
        <taxon>Arundinoideae</taxon>
        <taxon>Arundineae</taxon>
        <taxon>Arundo</taxon>
    </lineage>
</organism>
<dbReference type="EMBL" id="GBRH01263638">
    <property type="protein sequence ID" value="JAD34257.1"/>
    <property type="molecule type" value="Transcribed_RNA"/>
</dbReference>
<reference evidence="2" key="2">
    <citation type="journal article" date="2015" name="Data Brief">
        <title>Shoot transcriptome of the giant reed, Arundo donax.</title>
        <authorList>
            <person name="Barrero R.A."/>
            <person name="Guerrero F.D."/>
            <person name="Moolhuijzen P."/>
            <person name="Goolsby J.A."/>
            <person name="Tidwell J."/>
            <person name="Bellgard S.E."/>
            <person name="Bellgard M.I."/>
        </authorList>
    </citation>
    <scope>NUCLEOTIDE SEQUENCE</scope>
    <source>
        <tissue evidence="2">Shoot tissue taken approximately 20 cm above the soil surface</tissue>
    </source>
</reference>